<evidence type="ECO:0000256" key="1">
    <source>
        <dbReference type="SAM" id="MobiDB-lite"/>
    </source>
</evidence>
<keyword evidence="3" id="KW-1185">Reference proteome</keyword>
<protein>
    <submittedName>
        <fullName evidence="2">Uncharacterized protein</fullName>
    </submittedName>
</protein>
<dbReference type="OrthoDB" id="3518210at2759"/>
<dbReference type="AlphaFoldDB" id="A0A395SWV8"/>
<evidence type="ECO:0000313" key="2">
    <source>
        <dbReference type="EMBL" id="RGP76973.1"/>
    </source>
</evidence>
<proteinExistence type="predicted"/>
<evidence type="ECO:0000313" key="3">
    <source>
        <dbReference type="Proteomes" id="UP000266234"/>
    </source>
</evidence>
<gene>
    <name evidence="2" type="ORF">FLONG3_4911</name>
</gene>
<comment type="caution">
    <text evidence="2">The sequence shown here is derived from an EMBL/GenBank/DDBJ whole genome shotgun (WGS) entry which is preliminary data.</text>
</comment>
<sequence length="116" mass="12635">MSENNHASDGPSGSFPPSQSWTIDGYPIVDGKYHDLATDQIKTHVGPMSAGPPSLTIYWHNCASVTQPDQFFAMGLFSRLTVTEYISRVVHVILMTDLSSGDFRGLLQEYGILASG</sequence>
<reference evidence="2 3" key="1">
    <citation type="journal article" date="2018" name="PLoS Pathog.">
        <title>Evolution of structural diversity of trichothecenes, a family of toxins produced by plant pathogenic and entomopathogenic fungi.</title>
        <authorList>
            <person name="Proctor R.H."/>
            <person name="McCormick S.P."/>
            <person name="Kim H.S."/>
            <person name="Cardoza R.E."/>
            <person name="Stanley A.M."/>
            <person name="Lindo L."/>
            <person name="Kelly A."/>
            <person name="Brown D.W."/>
            <person name="Lee T."/>
            <person name="Vaughan M.M."/>
            <person name="Alexander N.J."/>
            <person name="Busman M."/>
            <person name="Gutierrez S."/>
        </authorList>
    </citation>
    <scope>NUCLEOTIDE SEQUENCE [LARGE SCALE GENOMIC DNA]</scope>
    <source>
        <strain evidence="2 3">NRRL 20695</strain>
    </source>
</reference>
<feature type="region of interest" description="Disordered" evidence="1">
    <location>
        <begin position="1"/>
        <end position="22"/>
    </location>
</feature>
<accession>A0A395SWV8</accession>
<dbReference type="Proteomes" id="UP000266234">
    <property type="component" value="Unassembled WGS sequence"/>
</dbReference>
<name>A0A395SWV8_9HYPO</name>
<organism evidence="2 3">
    <name type="scientific">Fusarium longipes</name>
    <dbReference type="NCBI Taxonomy" id="694270"/>
    <lineage>
        <taxon>Eukaryota</taxon>
        <taxon>Fungi</taxon>
        <taxon>Dikarya</taxon>
        <taxon>Ascomycota</taxon>
        <taxon>Pezizomycotina</taxon>
        <taxon>Sordariomycetes</taxon>
        <taxon>Hypocreomycetidae</taxon>
        <taxon>Hypocreales</taxon>
        <taxon>Nectriaceae</taxon>
        <taxon>Fusarium</taxon>
    </lineage>
</organism>
<dbReference type="EMBL" id="PXOG01000103">
    <property type="protein sequence ID" value="RGP76973.1"/>
    <property type="molecule type" value="Genomic_DNA"/>
</dbReference>